<dbReference type="SUPFAM" id="SSF52833">
    <property type="entry name" value="Thioredoxin-like"/>
    <property type="match status" value="1"/>
</dbReference>
<dbReference type="Pfam" id="PF05988">
    <property type="entry name" value="DUF899"/>
    <property type="match status" value="1"/>
</dbReference>
<organism evidence="1 2">
    <name type="scientific">Kitasatospora gansuensis</name>
    <dbReference type="NCBI Taxonomy" id="258050"/>
    <lineage>
        <taxon>Bacteria</taxon>
        <taxon>Bacillati</taxon>
        <taxon>Actinomycetota</taxon>
        <taxon>Actinomycetes</taxon>
        <taxon>Kitasatosporales</taxon>
        <taxon>Streptomycetaceae</taxon>
        <taxon>Kitasatospora</taxon>
    </lineage>
</organism>
<dbReference type="AlphaFoldDB" id="A0A7W7SJ84"/>
<dbReference type="EMBL" id="JACHJR010000001">
    <property type="protein sequence ID" value="MBB4951471.1"/>
    <property type="molecule type" value="Genomic_DNA"/>
</dbReference>
<sequence>MDLPMPRVATREEWLQARKELLEKEKQLTRLHDEVVAARPELPMVKVDKEYVFHGPQGELSLPDLFEGRRQLIVRHFMFGPDQEEGCIGCSMQADSVGHLSHINARDTTFVMVSRGQLPKLEAFKARMGWTIPWYSSFGSDFNVDYHVTTDQGELPGVSVFMTDGTDVFHTYSIYDRGGDIFKNFYNYLDLTPLGRQEAQLEQPWDWWRHHDKYGDENAATAGVNWWNRTDKFAT</sequence>
<dbReference type="InterPro" id="IPR036249">
    <property type="entry name" value="Thioredoxin-like_sf"/>
</dbReference>
<dbReference type="Proteomes" id="UP000573327">
    <property type="component" value="Unassembled WGS sequence"/>
</dbReference>
<name>A0A7W7SJ84_9ACTN</name>
<evidence type="ECO:0000313" key="1">
    <source>
        <dbReference type="EMBL" id="MBB4951471.1"/>
    </source>
</evidence>
<keyword evidence="2" id="KW-1185">Reference proteome</keyword>
<proteinExistence type="predicted"/>
<protein>
    <submittedName>
        <fullName evidence="1">Putative dithiol-disulfide oxidoreductase (DUF899 family)</fullName>
    </submittedName>
</protein>
<evidence type="ECO:0000313" key="2">
    <source>
        <dbReference type="Proteomes" id="UP000573327"/>
    </source>
</evidence>
<gene>
    <name evidence="1" type="ORF">F4556_007006</name>
</gene>
<comment type="caution">
    <text evidence="1">The sequence shown here is derived from an EMBL/GenBank/DDBJ whole genome shotgun (WGS) entry which is preliminary data.</text>
</comment>
<dbReference type="RefSeq" id="WP_246511180.1">
    <property type="nucleotide sequence ID" value="NZ_JACHJR010000001.1"/>
</dbReference>
<reference evidence="1 2" key="1">
    <citation type="submission" date="2020-08" db="EMBL/GenBank/DDBJ databases">
        <title>Sequencing the genomes of 1000 actinobacteria strains.</title>
        <authorList>
            <person name="Klenk H.-P."/>
        </authorList>
    </citation>
    <scope>NUCLEOTIDE SEQUENCE [LARGE SCALE GENOMIC DNA]</scope>
    <source>
        <strain evidence="1 2">DSM 44786</strain>
    </source>
</reference>
<dbReference type="InterPro" id="IPR010296">
    <property type="entry name" value="DUF899_thioredox"/>
</dbReference>
<accession>A0A7W7SJ84</accession>